<protein>
    <submittedName>
        <fullName evidence="2">Uncharacterized protein</fullName>
    </submittedName>
</protein>
<name>A0AA88IHL1_CHASR</name>
<dbReference type="EMBL" id="JAUPFM010000050">
    <property type="protein sequence ID" value="KAK2814396.1"/>
    <property type="molecule type" value="Genomic_DNA"/>
</dbReference>
<reference evidence="2" key="1">
    <citation type="submission" date="2023-07" db="EMBL/GenBank/DDBJ databases">
        <title>Chromosome-level Genome Assembly of Striped Snakehead (Channa striata).</title>
        <authorList>
            <person name="Liu H."/>
        </authorList>
    </citation>
    <scope>NUCLEOTIDE SEQUENCE</scope>
    <source>
        <strain evidence="2">Gz</strain>
        <tissue evidence="2">Muscle</tissue>
    </source>
</reference>
<evidence type="ECO:0000313" key="3">
    <source>
        <dbReference type="Proteomes" id="UP001187415"/>
    </source>
</evidence>
<organism evidence="2 3">
    <name type="scientific">Channa striata</name>
    <name type="common">Snakehead murrel</name>
    <name type="synonym">Ophicephalus striatus</name>
    <dbReference type="NCBI Taxonomy" id="64152"/>
    <lineage>
        <taxon>Eukaryota</taxon>
        <taxon>Metazoa</taxon>
        <taxon>Chordata</taxon>
        <taxon>Craniata</taxon>
        <taxon>Vertebrata</taxon>
        <taxon>Euteleostomi</taxon>
        <taxon>Actinopterygii</taxon>
        <taxon>Neopterygii</taxon>
        <taxon>Teleostei</taxon>
        <taxon>Neoteleostei</taxon>
        <taxon>Acanthomorphata</taxon>
        <taxon>Anabantaria</taxon>
        <taxon>Anabantiformes</taxon>
        <taxon>Channoidei</taxon>
        <taxon>Channidae</taxon>
        <taxon>Channa</taxon>
    </lineage>
</organism>
<sequence>MAIAALPSKRSRARLRVLARAVPAEKAAPALLVGASWGGAASALSRTGGGRAEARSVRHLPCEASLPGRKRTGEGERVGKFQVATFSPSAAASDLEKSKTEELEQDRVAPLGTRRREAQTDPWPLDHVDSYLPIEKMFSGDTRTRRSDNAEDAIETTRR</sequence>
<proteinExistence type="predicted"/>
<feature type="compositionally biased region" description="Basic and acidic residues" evidence="1">
    <location>
        <begin position="114"/>
        <end position="127"/>
    </location>
</feature>
<gene>
    <name evidence="2" type="ORF">Q5P01_000524</name>
</gene>
<feature type="compositionally biased region" description="Basic and acidic residues" evidence="1">
    <location>
        <begin position="142"/>
        <end position="159"/>
    </location>
</feature>
<evidence type="ECO:0000256" key="1">
    <source>
        <dbReference type="SAM" id="MobiDB-lite"/>
    </source>
</evidence>
<accession>A0AA88IHL1</accession>
<evidence type="ECO:0000313" key="2">
    <source>
        <dbReference type="EMBL" id="KAK2814396.1"/>
    </source>
</evidence>
<feature type="compositionally biased region" description="Basic and acidic residues" evidence="1">
    <location>
        <begin position="94"/>
        <end position="107"/>
    </location>
</feature>
<feature type="region of interest" description="Disordered" evidence="1">
    <location>
        <begin position="63"/>
        <end position="127"/>
    </location>
</feature>
<keyword evidence="3" id="KW-1185">Reference proteome</keyword>
<dbReference type="AlphaFoldDB" id="A0AA88IHL1"/>
<feature type="region of interest" description="Disordered" evidence="1">
    <location>
        <begin position="139"/>
        <end position="159"/>
    </location>
</feature>
<dbReference type="Proteomes" id="UP001187415">
    <property type="component" value="Unassembled WGS sequence"/>
</dbReference>
<comment type="caution">
    <text evidence="2">The sequence shown here is derived from an EMBL/GenBank/DDBJ whole genome shotgun (WGS) entry which is preliminary data.</text>
</comment>